<evidence type="ECO:0000313" key="3">
    <source>
        <dbReference type="EMBL" id="UUX50128.1"/>
    </source>
</evidence>
<dbReference type="KEGG" id="naci:NUH88_00190"/>
<keyword evidence="3" id="KW-0032">Aminotransferase</keyword>
<dbReference type="InterPro" id="IPR000192">
    <property type="entry name" value="Aminotrans_V_dom"/>
</dbReference>
<dbReference type="SUPFAM" id="SSF53383">
    <property type="entry name" value="PLP-dependent transferases"/>
    <property type="match status" value="1"/>
</dbReference>
<keyword evidence="3" id="KW-0808">Transferase</keyword>
<accession>A0A9J7ARZ8</accession>
<protein>
    <submittedName>
        <fullName evidence="3">Aminotransferase class V-fold PLP-dependent enzyme</fullName>
    </submittedName>
</protein>
<evidence type="ECO:0000259" key="2">
    <source>
        <dbReference type="Pfam" id="PF00266"/>
    </source>
</evidence>
<dbReference type="PANTHER" id="PTHR43092">
    <property type="entry name" value="L-CYSTEINE DESULFHYDRASE"/>
    <property type="match status" value="1"/>
</dbReference>
<dbReference type="Proteomes" id="UP001060336">
    <property type="component" value="Chromosome"/>
</dbReference>
<dbReference type="Gene3D" id="3.90.1150.10">
    <property type="entry name" value="Aspartate Aminotransferase, domain 1"/>
    <property type="match status" value="1"/>
</dbReference>
<keyword evidence="4" id="KW-1185">Reference proteome</keyword>
<evidence type="ECO:0000313" key="4">
    <source>
        <dbReference type="Proteomes" id="UP001060336"/>
    </source>
</evidence>
<gene>
    <name evidence="3" type="ORF">NUH88_00190</name>
</gene>
<evidence type="ECO:0000256" key="1">
    <source>
        <dbReference type="ARBA" id="ARBA00022898"/>
    </source>
</evidence>
<organism evidence="3 4">
    <name type="scientific">Nisaea acidiphila</name>
    <dbReference type="NCBI Taxonomy" id="1862145"/>
    <lineage>
        <taxon>Bacteria</taxon>
        <taxon>Pseudomonadati</taxon>
        <taxon>Pseudomonadota</taxon>
        <taxon>Alphaproteobacteria</taxon>
        <taxon>Rhodospirillales</taxon>
        <taxon>Thalassobaculaceae</taxon>
        <taxon>Nisaea</taxon>
    </lineage>
</organism>
<dbReference type="GO" id="GO:0008483">
    <property type="term" value="F:transaminase activity"/>
    <property type="evidence" value="ECO:0007669"/>
    <property type="project" value="UniProtKB-KW"/>
</dbReference>
<dbReference type="Pfam" id="PF00266">
    <property type="entry name" value="Aminotran_5"/>
    <property type="match status" value="1"/>
</dbReference>
<dbReference type="EMBL" id="CP102480">
    <property type="protein sequence ID" value="UUX50128.1"/>
    <property type="molecule type" value="Genomic_DNA"/>
</dbReference>
<dbReference type="PANTHER" id="PTHR43092:SF2">
    <property type="entry name" value="HERCYNYLCYSTEINE SULFOXIDE LYASE"/>
    <property type="match status" value="1"/>
</dbReference>
<reference evidence="3" key="1">
    <citation type="submission" date="2022-08" db="EMBL/GenBank/DDBJ databases">
        <title>Nisaea acidiphila sp. nov., isolated from a marine algal debris and emended description of the genus Nisaea Urios et al. 2008.</title>
        <authorList>
            <person name="Kwon K."/>
        </authorList>
    </citation>
    <scope>NUCLEOTIDE SEQUENCE</scope>
    <source>
        <strain evidence="3">MEBiC11861</strain>
    </source>
</reference>
<dbReference type="RefSeq" id="WP_257769174.1">
    <property type="nucleotide sequence ID" value="NZ_CP102480.1"/>
</dbReference>
<keyword evidence="1" id="KW-0663">Pyridoxal phosphate</keyword>
<proteinExistence type="predicted"/>
<feature type="domain" description="Aminotransferase class V" evidence="2">
    <location>
        <begin position="86"/>
        <end position="314"/>
    </location>
</feature>
<dbReference type="Gene3D" id="3.40.640.10">
    <property type="entry name" value="Type I PLP-dependent aspartate aminotransferase-like (Major domain)"/>
    <property type="match status" value="1"/>
</dbReference>
<dbReference type="InterPro" id="IPR015421">
    <property type="entry name" value="PyrdxlP-dep_Trfase_major"/>
</dbReference>
<dbReference type="InterPro" id="IPR015422">
    <property type="entry name" value="PyrdxlP-dep_Trfase_small"/>
</dbReference>
<name>A0A9J7ARZ8_9PROT</name>
<dbReference type="AlphaFoldDB" id="A0A9J7ARZ8"/>
<sequence length="393" mass="43001">MQRPASLSNTAPRFGAAVRGSFALERDYTQLNHGSYGATPVAVLAAQRIWQDKLELEPSRFMRRDYKPAMRAAIAALAPRFKVDTDGLALVENATQAVNAVLRELDLPAGSGILITDQTYGAVKNAARHLSARNGWELNSVTLPFPVNSKEEILSAYKRALDPAPALVILDHITSPTALVLPLKEMAAAARDAGALVLVDGAHAPGMLDLDLSELPCDWYTGNLHKWMFTPKGCGVLWTAEARRKSTHPLAISHWYQEGYGEEFEYVGTRDASSQLCVPSALAFIDAFGIDAIRGYNKALVNGAADMLAARWETERGAGPELTGHMAMVRLPDGFGSTREDAEALRDRLIDEFRVQIPINPLTGTLWCRLSAQIYNELTDYERLAEAIEALAR</sequence>
<dbReference type="InterPro" id="IPR015424">
    <property type="entry name" value="PyrdxlP-dep_Trfase"/>
</dbReference>